<evidence type="ECO:0000313" key="5">
    <source>
        <dbReference type="RefSeq" id="XP_021811399.1"/>
    </source>
</evidence>
<dbReference type="GeneID" id="110754617"/>
<reference evidence="5" key="1">
    <citation type="submission" date="2025-08" db="UniProtKB">
        <authorList>
            <consortium name="RefSeq"/>
        </authorList>
    </citation>
    <scope>IDENTIFICATION</scope>
</reference>
<dbReference type="Pfam" id="PF13370">
    <property type="entry name" value="Fer4_13"/>
    <property type="match status" value="1"/>
</dbReference>
<keyword evidence="2" id="KW-0472">Membrane</keyword>
<keyword evidence="2" id="KW-1133">Transmembrane helix</keyword>
<dbReference type="Pfam" id="PF00226">
    <property type="entry name" value="DnaJ"/>
    <property type="match status" value="1"/>
</dbReference>
<dbReference type="PROSITE" id="PS50076">
    <property type="entry name" value="DNAJ_2"/>
    <property type="match status" value="1"/>
</dbReference>
<keyword evidence="2" id="KW-0812">Transmembrane</keyword>
<dbReference type="AlphaFoldDB" id="A0A6P5S6R2"/>
<feature type="domain" description="J" evidence="3">
    <location>
        <begin position="96"/>
        <end position="159"/>
    </location>
</feature>
<organism evidence="4 5">
    <name type="scientific">Prunus avium</name>
    <name type="common">Cherry</name>
    <name type="synonym">Cerasus avium</name>
    <dbReference type="NCBI Taxonomy" id="42229"/>
    <lineage>
        <taxon>Eukaryota</taxon>
        <taxon>Viridiplantae</taxon>
        <taxon>Streptophyta</taxon>
        <taxon>Embryophyta</taxon>
        <taxon>Tracheophyta</taxon>
        <taxon>Spermatophyta</taxon>
        <taxon>Magnoliopsida</taxon>
        <taxon>eudicotyledons</taxon>
        <taxon>Gunneridae</taxon>
        <taxon>Pentapetalae</taxon>
        <taxon>rosids</taxon>
        <taxon>fabids</taxon>
        <taxon>Rosales</taxon>
        <taxon>Rosaceae</taxon>
        <taxon>Amygdaloideae</taxon>
        <taxon>Amygdaleae</taxon>
        <taxon>Prunus</taxon>
    </lineage>
</organism>
<evidence type="ECO:0000256" key="1">
    <source>
        <dbReference type="SAM" id="MobiDB-lite"/>
    </source>
</evidence>
<dbReference type="RefSeq" id="XP_021811399.1">
    <property type="nucleotide sequence ID" value="XM_021955707.1"/>
</dbReference>
<protein>
    <submittedName>
        <fullName evidence="5">Chaperone protein dnaJ C76, chloroplastic isoform X1</fullName>
    </submittedName>
</protein>
<keyword evidence="4" id="KW-1185">Reference proteome</keyword>
<dbReference type="SUPFAM" id="SSF54862">
    <property type="entry name" value="4Fe-4S ferredoxins"/>
    <property type="match status" value="1"/>
</dbReference>
<dbReference type="SMART" id="SM00271">
    <property type="entry name" value="DnaJ"/>
    <property type="match status" value="1"/>
</dbReference>
<evidence type="ECO:0000313" key="4">
    <source>
        <dbReference type="Proteomes" id="UP000515124"/>
    </source>
</evidence>
<name>A0A6P5S6R2_PRUAV</name>
<gene>
    <name evidence="5" type="primary">LOC110754617</name>
</gene>
<dbReference type="CDD" id="cd06257">
    <property type="entry name" value="DnaJ"/>
    <property type="match status" value="1"/>
</dbReference>
<evidence type="ECO:0000256" key="2">
    <source>
        <dbReference type="SAM" id="Phobius"/>
    </source>
</evidence>
<feature type="region of interest" description="Disordered" evidence="1">
    <location>
        <begin position="379"/>
        <end position="465"/>
    </location>
</feature>
<sequence length="547" mass="59625">MAAAAGACLPLIPLFYTSGCGSNAIARSSSSSPIRSTTTTSNVITKVFHNYDYCYKPSSSMIRSCRRRRFACYSAASSTSTGSGTSNGGGGITEFDLYELMGIDSSCDRSEIKRAYRTLQKRCHPDIAGPAGHDMAIILNEAYALLSDPNSRSAYDQVVQEQAKIAELRGYSGKPIYSVWFGSESEERAVFVDEVKCIGCLKCALCAENTFAIESVYGRARVVGQWADPESKIQEAIQACPVDCISIVERSNLAALEFLMSKQPRGSVRIGMGNTAGARVSNIFVDLKKFQTRFQDAAKQKASSTQTSSETDLQREARLSAIQAIRSISNWLYWKTPYSTSAHHQSTSLQNFTQSSIGPTYSPHSNHRDIGNLLREAAAARKQGRYQRRTRPVRPLNPPSTKQEDDDNYWKPLTNAHPHAEAATASSSTQNNHSNSSQPAHQRRNVDKDYRSVQRNPKPKPNPIRWLAPMAPAILMAAVVGQSQSQGDGGAVGNGNGGGGLTEHVYGSFALEIVNSSWLQIILAAITWYIIGTVIVGLVDAIKSRQT</sequence>
<feature type="transmembrane region" description="Helical" evidence="2">
    <location>
        <begin position="518"/>
        <end position="539"/>
    </location>
</feature>
<proteinExistence type="predicted"/>
<feature type="compositionally biased region" description="Basic residues" evidence="1">
    <location>
        <begin position="382"/>
        <end position="392"/>
    </location>
</feature>
<dbReference type="PANTHER" id="PTHR45295">
    <property type="entry name" value="CHAPERONE PROTEIN DNAJ C76, CHLOROPLASTIC"/>
    <property type="match status" value="1"/>
</dbReference>
<dbReference type="InterPro" id="IPR001623">
    <property type="entry name" value="DnaJ_domain"/>
</dbReference>
<accession>A0A6P5S6R2</accession>
<feature type="compositionally biased region" description="Low complexity" evidence="1">
    <location>
        <begin position="414"/>
        <end position="437"/>
    </location>
</feature>
<dbReference type="SUPFAM" id="SSF46565">
    <property type="entry name" value="Chaperone J-domain"/>
    <property type="match status" value="1"/>
</dbReference>
<dbReference type="Proteomes" id="UP000515124">
    <property type="component" value="Unplaced"/>
</dbReference>
<evidence type="ECO:0000259" key="3">
    <source>
        <dbReference type="PROSITE" id="PS50076"/>
    </source>
</evidence>
<dbReference type="PANTHER" id="PTHR45295:SF1">
    <property type="entry name" value="CHAPERONE PROTEIN DNAJ C76, CHLOROPLASTIC"/>
    <property type="match status" value="1"/>
</dbReference>
<dbReference type="Gene3D" id="3.30.70.20">
    <property type="match status" value="1"/>
</dbReference>
<dbReference type="InterPro" id="IPR036869">
    <property type="entry name" value="J_dom_sf"/>
</dbReference>
<dbReference type="KEGG" id="pavi:110754617"/>
<dbReference type="Gene3D" id="1.10.287.110">
    <property type="entry name" value="DnaJ domain"/>
    <property type="match status" value="1"/>
</dbReference>